<sequence>MVNKLAIRAEGHLAEIKRGLKALGEELRRREHYHSTSISRAALDPSRSSTSISASRSIRCKIPARSKMFESETVLIVGAGGSAPFGLPLARPLYEHIIAELNNFEKYIAKNRLPPTGANNASMFHDGAMVALASYLNSALSRDHLPQEMLECGPARQLLVLRDKLSAQTHDSLDQFIRDNPELAFVGKLMLARHIVLRMYEYRDGCYSLRSFANRAFLFGNDSQRNWYHQLINAIRDGAESAESLKRSRLQIITFNYDRTLECALDSRFANTSRHAGANWRDIIPVYHVHGGPDELPGGVHDVGRFLIDCASRIRLVGEDDEAGMAAVREGARKAVRDAKRVFMVGFHADPANLKTIGLPERQSKTGVFCLNFDGHWRVATTLLKLGVPNSNIWSGTAAEHLHIHTALDRGFLEQEPSVDPGTAAKERRARSGWAA</sequence>
<evidence type="ECO:0000313" key="2">
    <source>
        <dbReference type="EMBL" id="MTD92847.1"/>
    </source>
</evidence>
<evidence type="ECO:0008006" key="4">
    <source>
        <dbReference type="Google" id="ProtNLM"/>
    </source>
</evidence>
<evidence type="ECO:0000313" key="3">
    <source>
        <dbReference type="Proteomes" id="UP000440694"/>
    </source>
</evidence>
<organism evidence="2 3">
    <name type="scientific">Hyphomicrobium album</name>
    <dbReference type="NCBI Taxonomy" id="2665159"/>
    <lineage>
        <taxon>Bacteria</taxon>
        <taxon>Pseudomonadati</taxon>
        <taxon>Pseudomonadota</taxon>
        <taxon>Alphaproteobacteria</taxon>
        <taxon>Hyphomicrobiales</taxon>
        <taxon>Hyphomicrobiaceae</taxon>
        <taxon>Hyphomicrobium</taxon>
    </lineage>
</organism>
<evidence type="ECO:0000256" key="1">
    <source>
        <dbReference type="SAM" id="MobiDB-lite"/>
    </source>
</evidence>
<feature type="region of interest" description="Disordered" evidence="1">
    <location>
        <begin position="415"/>
        <end position="436"/>
    </location>
</feature>
<keyword evidence="3" id="KW-1185">Reference proteome</keyword>
<dbReference type="EMBL" id="WMBQ01000001">
    <property type="protein sequence ID" value="MTD92847.1"/>
    <property type="molecule type" value="Genomic_DNA"/>
</dbReference>
<gene>
    <name evidence="2" type="ORF">GIW81_00695</name>
</gene>
<dbReference type="RefSeq" id="WP_154737437.1">
    <property type="nucleotide sequence ID" value="NZ_WMBQ01000001.1"/>
</dbReference>
<accession>A0A6I3KGB1</accession>
<name>A0A6I3KGB1_9HYPH</name>
<dbReference type="AlphaFoldDB" id="A0A6I3KGB1"/>
<reference evidence="2 3" key="1">
    <citation type="submission" date="2019-11" db="EMBL/GenBank/DDBJ databases">
        <title>Identification of a novel strain.</title>
        <authorList>
            <person name="Xu Q."/>
            <person name="Wang G."/>
        </authorList>
    </citation>
    <scope>NUCLEOTIDE SEQUENCE [LARGE SCALE GENOMIC DNA]</scope>
    <source>
        <strain evidence="3">xq</strain>
    </source>
</reference>
<protein>
    <recommendedName>
        <fullName evidence="4">SIR2-like domain-containing protein</fullName>
    </recommendedName>
</protein>
<proteinExistence type="predicted"/>
<comment type="caution">
    <text evidence="2">The sequence shown here is derived from an EMBL/GenBank/DDBJ whole genome shotgun (WGS) entry which is preliminary data.</text>
</comment>
<dbReference type="Proteomes" id="UP000440694">
    <property type="component" value="Unassembled WGS sequence"/>
</dbReference>